<name>A0A1I3JAD4_9FLAO</name>
<dbReference type="STRING" id="1144750.SAMN05443431_101320"/>
<organism evidence="1 2">
    <name type="scientific">Olleya namhaensis</name>
    <dbReference type="NCBI Taxonomy" id="1144750"/>
    <lineage>
        <taxon>Bacteria</taxon>
        <taxon>Pseudomonadati</taxon>
        <taxon>Bacteroidota</taxon>
        <taxon>Flavobacteriia</taxon>
        <taxon>Flavobacteriales</taxon>
        <taxon>Flavobacteriaceae</taxon>
    </lineage>
</organism>
<dbReference type="AlphaFoldDB" id="A0A1I3JAD4"/>
<evidence type="ECO:0000313" key="1">
    <source>
        <dbReference type="EMBL" id="SFI57086.1"/>
    </source>
</evidence>
<protein>
    <recommendedName>
        <fullName evidence="3">IPExxxVDY family protein</fullName>
    </recommendedName>
</protein>
<gene>
    <name evidence="1" type="ORF">SAMN05443431_101320</name>
</gene>
<sequence>MAIRKLSLDDFLEEEHYALIGIHCVIEDYRLAFLINRALDITLKRRKDDITNPSLNTNYALFEWFDCKQLTTYHLVANTCKVQYTNLEQQSNSLFGEDTSGATNFYLLPEYKKVNFLLKIETEFQNKEKIILNNILKIPQVATAYTIDVDTLKSKDNLIFN</sequence>
<dbReference type="RefSeq" id="WP_090836881.1">
    <property type="nucleotide sequence ID" value="NZ_FORM01000001.1"/>
</dbReference>
<reference evidence="2" key="1">
    <citation type="submission" date="2016-10" db="EMBL/GenBank/DDBJ databases">
        <authorList>
            <person name="Varghese N."/>
            <person name="Submissions S."/>
        </authorList>
    </citation>
    <scope>NUCLEOTIDE SEQUENCE [LARGE SCALE GENOMIC DNA]</scope>
    <source>
        <strain evidence="2">DSM 28881</strain>
    </source>
</reference>
<proteinExistence type="predicted"/>
<evidence type="ECO:0008006" key="3">
    <source>
        <dbReference type="Google" id="ProtNLM"/>
    </source>
</evidence>
<dbReference type="NCBIfam" id="NF033205">
    <property type="entry name" value="IPExxxVDY"/>
    <property type="match status" value="1"/>
</dbReference>
<dbReference type="InterPro" id="IPR047690">
    <property type="entry name" value="IPExxxVDY_fam"/>
</dbReference>
<accession>A0A1I3JAD4</accession>
<evidence type="ECO:0000313" key="2">
    <source>
        <dbReference type="Proteomes" id="UP000199559"/>
    </source>
</evidence>
<dbReference type="EMBL" id="FORM01000001">
    <property type="protein sequence ID" value="SFI57086.1"/>
    <property type="molecule type" value="Genomic_DNA"/>
</dbReference>
<dbReference type="Proteomes" id="UP000199559">
    <property type="component" value="Unassembled WGS sequence"/>
</dbReference>
<keyword evidence="2" id="KW-1185">Reference proteome</keyword>